<protein>
    <submittedName>
        <fullName evidence="8">Uncharacterized protein</fullName>
    </submittedName>
</protein>
<dbReference type="OrthoDB" id="552737at2759"/>
<reference evidence="9" key="1">
    <citation type="journal article" date="2016" name="Nat. Commun.">
        <title>The Gonium pectorale genome demonstrates co-option of cell cycle regulation during the evolution of multicellularity.</title>
        <authorList>
            <person name="Hanschen E.R."/>
            <person name="Marriage T.N."/>
            <person name="Ferris P.J."/>
            <person name="Hamaji T."/>
            <person name="Toyoda A."/>
            <person name="Fujiyama A."/>
            <person name="Neme R."/>
            <person name="Noguchi H."/>
            <person name="Minakuchi Y."/>
            <person name="Suzuki M."/>
            <person name="Kawai-Toyooka H."/>
            <person name="Smith D.R."/>
            <person name="Sparks H."/>
            <person name="Anderson J."/>
            <person name="Bakaric R."/>
            <person name="Luria V."/>
            <person name="Karger A."/>
            <person name="Kirschner M.W."/>
            <person name="Durand P.M."/>
            <person name="Michod R.E."/>
            <person name="Nozaki H."/>
            <person name="Olson B.J."/>
        </authorList>
    </citation>
    <scope>NUCLEOTIDE SEQUENCE [LARGE SCALE GENOMIC DNA]</scope>
    <source>
        <strain evidence="9">NIES-2863</strain>
    </source>
</reference>
<dbReference type="InterPro" id="IPR050776">
    <property type="entry name" value="Ank_Repeat/CDKN_Inhibitor"/>
</dbReference>
<dbReference type="EMBL" id="LSYV01000021">
    <property type="protein sequence ID" value="KXZ49581.1"/>
    <property type="molecule type" value="Genomic_DNA"/>
</dbReference>
<dbReference type="InterPro" id="IPR002110">
    <property type="entry name" value="Ankyrin_rpt"/>
</dbReference>
<dbReference type="GO" id="GO:0008270">
    <property type="term" value="F:zinc ion binding"/>
    <property type="evidence" value="ECO:0007669"/>
    <property type="project" value="UniProtKB-KW"/>
</dbReference>
<organism evidence="8 9">
    <name type="scientific">Gonium pectorale</name>
    <name type="common">Green alga</name>
    <dbReference type="NCBI Taxonomy" id="33097"/>
    <lineage>
        <taxon>Eukaryota</taxon>
        <taxon>Viridiplantae</taxon>
        <taxon>Chlorophyta</taxon>
        <taxon>core chlorophytes</taxon>
        <taxon>Chlorophyceae</taxon>
        <taxon>CS clade</taxon>
        <taxon>Chlamydomonadales</taxon>
        <taxon>Volvocaceae</taxon>
        <taxon>Gonium</taxon>
    </lineage>
</organism>
<feature type="compositionally biased region" description="Gly residues" evidence="7">
    <location>
        <begin position="495"/>
        <end position="506"/>
    </location>
</feature>
<dbReference type="InterPro" id="IPR036770">
    <property type="entry name" value="Ankyrin_rpt-contain_sf"/>
</dbReference>
<evidence type="ECO:0000256" key="2">
    <source>
        <dbReference type="ARBA" id="ARBA00022737"/>
    </source>
</evidence>
<feature type="region of interest" description="Disordered" evidence="7">
    <location>
        <begin position="439"/>
        <end position="521"/>
    </location>
</feature>
<dbReference type="PANTHER" id="PTHR24201">
    <property type="entry name" value="ANK_REP_REGION DOMAIN-CONTAINING PROTEIN"/>
    <property type="match status" value="1"/>
</dbReference>
<feature type="compositionally biased region" description="Basic and acidic residues" evidence="7">
    <location>
        <begin position="481"/>
        <end position="494"/>
    </location>
</feature>
<evidence type="ECO:0000256" key="7">
    <source>
        <dbReference type="SAM" id="MobiDB-lite"/>
    </source>
</evidence>
<keyword evidence="1" id="KW-0479">Metal-binding</keyword>
<keyword evidence="3" id="KW-0863">Zinc-finger</keyword>
<evidence type="ECO:0000313" key="9">
    <source>
        <dbReference type="Proteomes" id="UP000075714"/>
    </source>
</evidence>
<feature type="region of interest" description="Disordered" evidence="7">
    <location>
        <begin position="299"/>
        <end position="354"/>
    </location>
</feature>
<keyword evidence="4" id="KW-0862">Zinc</keyword>
<feature type="repeat" description="ANK" evidence="6">
    <location>
        <begin position="58"/>
        <end position="90"/>
    </location>
</feature>
<dbReference type="PROSITE" id="PS00518">
    <property type="entry name" value="ZF_RING_1"/>
    <property type="match status" value="1"/>
</dbReference>
<evidence type="ECO:0000256" key="5">
    <source>
        <dbReference type="ARBA" id="ARBA00023043"/>
    </source>
</evidence>
<feature type="repeat" description="ANK" evidence="6">
    <location>
        <begin position="91"/>
        <end position="123"/>
    </location>
</feature>
<dbReference type="SMART" id="SM00248">
    <property type="entry name" value="ANK"/>
    <property type="match status" value="2"/>
</dbReference>
<evidence type="ECO:0000256" key="1">
    <source>
        <dbReference type="ARBA" id="ARBA00022723"/>
    </source>
</evidence>
<name>A0A150GIE1_GONPE</name>
<feature type="compositionally biased region" description="Low complexity" evidence="7">
    <location>
        <begin position="321"/>
        <end position="341"/>
    </location>
</feature>
<evidence type="ECO:0000313" key="8">
    <source>
        <dbReference type="EMBL" id="KXZ49581.1"/>
    </source>
</evidence>
<dbReference type="Pfam" id="PF12796">
    <property type="entry name" value="Ank_2"/>
    <property type="match status" value="1"/>
</dbReference>
<dbReference type="PROSITE" id="PS50088">
    <property type="entry name" value="ANK_REPEAT"/>
    <property type="match status" value="2"/>
</dbReference>
<dbReference type="InterPro" id="IPR017907">
    <property type="entry name" value="Znf_RING_CS"/>
</dbReference>
<dbReference type="PANTHER" id="PTHR24201:SF15">
    <property type="entry name" value="ANKYRIN REPEAT DOMAIN-CONTAINING PROTEIN 66"/>
    <property type="match status" value="1"/>
</dbReference>
<accession>A0A150GIE1</accession>
<feature type="compositionally biased region" description="Gly residues" evidence="7">
    <location>
        <begin position="178"/>
        <end position="192"/>
    </location>
</feature>
<feature type="region of interest" description="Disordered" evidence="7">
    <location>
        <begin position="155"/>
        <end position="262"/>
    </location>
</feature>
<dbReference type="AlphaFoldDB" id="A0A150GIE1"/>
<dbReference type="Proteomes" id="UP000075714">
    <property type="component" value="Unassembled WGS sequence"/>
</dbReference>
<dbReference type="SUPFAM" id="SSF57850">
    <property type="entry name" value="RING/U-box"/>
    <property type="match status" value="1"/>
</dbReference>
<dbReference type="STRING" id="33097.A0A150GIE1"/>
<evidence type="ECO:0000256" key="6">
    <source>
        <dbReference type="PROSITE-ProRule" id="PRU00023"/>
    </source>
</evidence>
<evidence type="ECO:0000256" key="4">
    <source>
        <dbReference type="ARBA" id="ARBA00022833"/>
    </source>
</evidence>
<keyword evidence="9" id="KW-1185">Reference proteome</keyword>
<sequence>MILKLLVERTREPATEVVWGGGPAGSQSSLSARIRSITRSPTTPDQRVSEMLNGRSAWGLTPLALAAQADRADAVAYLLDAGADPWLADHDGRNPVHLAARAGAVKALQVLLDGDRPISSRAMSTNHHNTKWVAGPGREPRYTAQLPSQILLPALGPPRWPSGDVGSVTSGHAAAPGAGTGARAGSFMGPGPGADALQPSTRRPSRLASAAGPAAGDADEAAGDEAADAGSGSVEGGRASPSIPDRPSVEGRPSHGCAGVPGAGSSLLTELLRRSCSGGLDAEGEPDGHASGYPAAAAVVSGGSRPSLSTELPRPPPHALPPLTAISSAAAAGPEAPSSRAPSPPPLPLPRSVSNGCVAQAPASPTAVNGLPVSGGTAAAAAPTQVVGDGAGGAAAGDVSPGLRVATERPLASALVASAQGITAAAAVMFTPTHAGVGGDASGAGAEEEAETRGSVVTLPGAAPGGGGDAPSAAVGATADGGDRPSRRATRDGDGCGTVAGAGSGAAPGHHGSQALTDGLPTLGDQAAERVDAATLTELPIRSASSLGIARVSAGARALLDSLRNTLRRAGAGAGQQPHGSQVQSCRHTICMDCARDLVRRHGLTPALCPYCRGVIAKFTARVADRGSARPC</sequence>
<gene>
    <name evidence="8" type="ORF">GPECTOR_20g437</name>
</gene>
<keyword evidence="2" id="KW-0677">Repeat</keyword>
<comment type="caution">
    <text evidence="8">The sequence shown here is derived from an EMBL/GenBank/DDBJ whole genome shotgun (WGS) entry which is preliminary data.</text>
</comment>
<keyword evidence="5 6" id="KW-0040">ANK repeat</keyword>
<dbReference type="Gene3D" id="1.25.40.20">
    <property type="entry name" value="Ankyrin repeat-containing domain"/>
    <property type="match status" value="1"/>
</dbReference>
<evidence type="ECO:0000256" key="3">
    <source>
        <dbReference type="ARBA" id="ARBA00022771"/>
    </source>
</evidence>
<proteinExistence type="predicted"/>
<dbReference type="SUPFAM" id="SSF48403">
    <property type="entry name" value="Ankyrin repeat"/>
    <property type="match status" value="1"/>
</dbReference>
<feature type="compositionally biased region" description="Acidic residues" evidence="7">
    <location>
        <begin position="217"/>
        <end position="227"/>
    </location>
</feature>
<dbReference type="PROSITE" id="PS50297">
    <property type="entry name" value="ANK_REP_REGION"/>
    <property type="match status" value="2"/>
</dbReference>